<dbReference type="Pfam" id="PF01757">
    <property type="entry name" value="Acyl_transf_3"/>
    <property type="match status" value="1"/>
</dbReference>
<keyword evidence="9" id="KW-0808">Transferase</keyword>
<feature type="transmembrane region" description="Helical" evidence="7">
    <location>
        <begin position="269"/>
        <end position="286"/>
    </location>
</feature>
<dbReference type="InterPro" id="IPR002656">
    <property type="entry name" value="Acyl_transf_3_dom"/>
</dbReference>
<comment type="caution">
    <text evidence="9">The sequence shown here is derived from an EMBL/GenBank/DDBJ whole genome shotgun (WGS) entry which is preliminary data.</text>
</comment>
<dbReference type="Proteomes" id="UP000238634">
    <property type="component" value="Unassembled WGS sequence"/>
</dbReference>
<evidence type="ECO:0000313" key="10">
    <source>
        <dbReference type="Proteomes" id="UP000238634"/>
    </source>
</evidence>
<dbReference type="RefSeq" id="WP_073074964.1">
    <property type="nucleotide sequence ID" value="NZ_MPPI01000053.1"/>
</dbReference>
<dbReference type="GO" id="GO:0005886">
    <property type="term" value="C:plasma membrane"/>
    <property type="evidence" value="ECO:0007669"/>
    <property type="project" value="UniProtKB-SubCell"/>
</dbReference>
<comment type="similarity">
    <text evidence="2">Belongs to the acyltransferase 3 family.</text>
</comment>
<proteinExistence type="inferred from homology"/>
<feature type="transmembrane region" description="Helical" evidence="7">
    <location>
        <begin position="331"/>
        <end position="353"/>
    </location>
</feature>
<keyword evidence="10" id="KW-1185">Reference proteome</keyword>
<dbReference type="OrthoDB" id="479741at2"/>
<reference evidence="9 10" key="2">
    <citation type="submission" date="2018-03" db="EMBL/GenBank/DDBJ databases">
        <title>The ancient ancestry and fast evolution of plastids.</title>
        <authorList>
            <person name="Moore K.R."/>
            <person name="Magnabosco C."/>
            <person name="Momper L."/>
            <person name="Gold D.A."/>
            <person name="Bosak T."/>
            <person name="Fournier G.P."/>
        </authorList>
    </citation>
    <scope>NUCLEOTIDE SEQUENCE [LARGE SCALE GENOMIC DNA]</scope>
    <source>
        <strain evidence="9 10">ULC007</strain>
    </source>
</reference>
<feature type="transmembrane region" description="Helical" evidence="7">
    <location>
        <begin position="7"/>
        <end position="24"/>
    </location>
</feature>
<protein>
    <submittedName>
        <fullName evidence="9">Acyltransferase</fullName>
    </submittedName>
</protein>
<feature type="domain" description="Acyltransferase 3" evidence="8">
    <location>
        <begin position="8"/>
        <end position="348"/>
    </location>
</feature>
<dbReference type="AlphaFoldDB" id="A0A2T1D536"/>
<gene>
    <name evidence="9" type="ORF">C7B65_23910</name>
</gene>
<keyword evidence="3" id="KW-1003">Cell membrane</keyword>
<accession>A0A2T1D536</accession>
<feature type="transmembrane region" description="Helical" evidence="7">
    <location>
        <begin position="82"/>
        <end position="100"/>
    </location>
</feature>
<evidence type="ECO:0000256" key="4">
    <source>
        <dbReference type="ARBA" id="ARBA00022692"/>
    </source>
</evidence>
<feature type="transmembrane region" description="Helical" evidence="7">
    <location>
        <begin position="127"/>
        <end position="148"/>
    </location>
</feature>
<feature type="transmembrane region" description="Helical" evidence="7">
    <location>
        <begin position="207"/>
        <end position="227"/>
    </location>
</feature>
<evidence type="ECO:0000313" key="9">
    <source>
        <dbReference type="EMBL" id="PSB15645.1"/>
    </source>
</evidence>
<feature type="transmembrane region" description="Helical" evidence="7">
    <location>
        <begin position="293"/>
        <end position="311"/>
    </location>
</feature>
<sequence length="365" mass="41420">MDQKKRLLGIDLCRGIAAYAVILVHSGDETWGVPIDQSAISFRLLFYFAVPFFLAASFYFMTRKPNIASSPDFWKSKFQRIIIPYLIWSGIYLILRIIFFSKSNQPDRLNQLFQDPLSIAFCGGASFHLYFLPLLLAGSTLILAASYFSDSRFKTMMLVFFCLVSIAIHELLMVSGNGFKLGSSIAFQGVLDMLSLNVDAYPPIKLLLVYTYWILLCLPYFFAAITLNRFFSKRGLSLLSFRAVIPILVIFLIADIFGSRFLPGTMKDLIIAYSLLLLGICISQRIDENNRIIWNLGMCSFGIYLIHPILMNFTKLFIARVDLGLMKQVTISSMLILSLTSFFLSWITVSLMLKSKWLAKYALGV</sequence>
<evidence type="ECO:0000256" key="7">
    <source>
        <dbReference type="SAM" id="Phobius"/>
    </source>
</evidence>
<feature type="transmembrane region" description="Helical" evidence="7">
    <location>
        <begin position="239"/>
        <end position="257"/>
    </location>
</feature>
<evidence type="ECO:0000256" key="2">
    <source>
        <dbReference type="ARBA" id="ARBA00007400"/>
    </source>
</evidence>
<keyword evidence="9" id="KW-0012">Acyltransferase</keyword>
<evidence type="ECO:0000256" key="6">
    <source>
        <dbReference type="ARBA" id="ARBA00023136"/>
    </source>
</evidence>
<evidence type="ECO:0000256" key="3">
    <source>
        <dbReference type="ARBA" id="ARBA00022475"/>
    </source>
</evidence>
<reference evidence="9 10" key="1">
    <citation type="submission" date="2018-02" db="EMBL/GenBank/DDBJ databases">
        <authorList>
            <person name="Cohen D.B."/>
            <person name="Kent A.D."/>
        </authorList>
    </citation>
    <scope>NUCLEOTIDE SEQUENCE [LARGE SCALE GENOMIC DNA]</scope>
    <source>
        <strain evidence="9 10">ULC007</strain>
    </source>
</reference>
<comment type="subcellular location">
    <subcellularLocation>
        <location evidence="1">Cell membrane</location>
        <topology evidence="1">Multi-pass membrane protein</topology>
    </subcellularLocation>
</comment>
<dbReference type="GO" id="GO:0016413">
    <property type="term" value="F:O-acetyltransferase activity"/>
    <property type="evidence" value="ECO:0007669"/>
    <property type="project" value="TreeGrafter"/>
</dbReference>
<name>A0A2T1D536_9CYAN</name>
<dbReference type="EMBL" id="PVWG01000056">
    <property type="protein sequence ID" value="PSB15645.1"/>
    <property type="molecule type" value="Genomic_DNA"/>
</dbReference>
<dbReference type="PANTHER" id="PTHR40074:SF2">
    <property type="entry name" value="O-ACETYLTRANSFERASE WECH"/>
    <property type="match status" value="1"/>
</dbReference>
<organism evidence="9 10">
    <name type="scientific">Phormidesmis priestleyi ULC007</name>
    <dbReference type="NCBI Taxonomy" id="1920490"/>
    <lineage>
        <taxon>Bacteria</taxon>
        <taxon>Bacillati</taxon>
        <taxon>Cyanobacteriota</taxon>
        <taxon>Cyanophyceae</taxon>
        <taxon>Leptolyngbyales</taxon>
        <taxon>Leptolyngbyaceae</taxon>
        <taxon>Phormidesmis</taxon>
    </lineage>
</organism>
<dbReference type="STRING" id="1920490.GCA_001895925_02808"/>
<feature type="transmembrane region" description="Helical" evidence="7">
    <location>
        <begin position="155"/>
        <end position="174"/>
    </location>
</feature>
<dbReference type="PANTHER" id="PTHR40074">
    <property type="entry name" value="O-ACETYLTRANSFERASE WECH"/>
    <property type="match status" value="1"/>
</dbReference>
<feature type="transmembrane region" description="Helical" evidence="7">
    <location>
        <begin position="44"/>
        <end position="61"/>
    </location>
</feature>
<keyword evidence="6 7" id="KW-0472">Membrane</keyword>
<dbReference type="GO" id="GO:0009246">
    <property type="term" value="P:enterobacterial common antigen biosynthetic process"/>
    <property type="evidence" value="ECO:0007669"/>
    <property type="project" value="TreeGrafter"/>
</dbReference>
<evidence type="ECO:0000256" key="1">
    <source>
        <dbReference type="ARBA" id="ARBA00004651"/>
    </source>
</evidence>
<keyword evidence="4 7" id="KW-0812">Transmembrane</keyword>
<keyword evidence="5 7" id="KW-1133">Transmembrane helix</keyword>
<evidence type="ECO:0000259" key="8">
    <source>
        <dbReference type="Pfam" id="PF01757"/>
    </source>
</evidence>
<evidence type="ECO:0000256" key="5">
    <source>
        <dbReference type="ARBA" id="ARBA00022989"/>
    </source>
</evidence>